<dbReference type="EMBL" id="BBRZ01000222">
    <property type="protein sequence ID" value="GAM59770.1"/>
    <property type="molecule type" value="Genomic_DNA"/>
</dbReference>
<sequence>MAGFEHEAPWIGSVLSLFTGLAYSHHSLVWRCHCSIKTATPSSKTAS</sequence>
<accession>A0A0B8NYZ1</accession>
<proteinExistence type="predicted"/>
<organism evidence="1 2">
    <name type="scientific">Vibrio ishigakensis</name>
    <dbReference type="NCBI Taxonomy" id="1481914"/>
    <lineage>
        <taxon>Bacteria</taxon>
        <taxon>Pseudomonadati</taxon>
        <taxon>Pseudomonadota</taxon>
        <taxon>Gammaproteobacteria</taxon>
        <taxon>Vibrionales</taxon>
        <taxon>Vibrionaceae</taxon>
        <taxon>Vibrio</taxon>
    </lineage>
</organism>
<dbReference type="Proteomes" id="UP000031671">
    <property type="component" value="Unassembled WGS sequence"/>
</dbReference>
<keyword evidence="2" id="KW-1185">Reference proteome</keyword>
<protein>
    <submittedName>
        <fullName evidence="1">Uncharacterized protein</fullName>
    </submittedName>
</protein>
<evidence type="ECO:0000313" key="1">
    <source>
        <dbReference type="EMBL" id="GAM59770.1"/>
    </source>
</evidence>
<evidence type="ECO:0000313" key="2">
    <source>
        <dbReference type="Proteomes" id="UP000031671"/>
    </source>
</evidence>
<comment type="caution">
    <text evidence="1">The sequence shown here is derived from an EMBL/GenBank/DDBJ whole genome shotgun (WGS) entry which is preliminary data.</text>
</comment>
<reference evidence="1 2" key="2">
    <citation type="submission" date="2015-01" db="EMBL/GenBank/DDBJ databases">
        <authorList>
            <consortium name="NBRP consortium"/>
            <person name="Sawabe T."/>
            <person name="Meirelles P."/>
            <person name="Feng G."/>
            <person name="Sayaka M."/>
            <person name="Hattori M."/>
            <person name="Ohkuma M."/>
        </authorList>
    </citation>
    <scope>NUCLEOTIDE SEQUENCE [LARGE SCALE GENOMIC DNA]</scope>
    <source>
        <strain evidence="2">JCM 19231</strain>
    </source>
</reference>
<reference evidence="1 2" key="1">
    <citation type="submission" date="2015-01" db="EMBL/GenBank/DDBJ databases">
        <title>Vibrio sp. C1 JCM 19231 whole genome shotgun sequence.</title>
        <authorList>
            <person name="Sawabe T."/>
            <person name="Meirelles P."/>
            <person name="Feng G."/>
            <person name="Sayaka M."/>
            <person name="Hattori M."/>
            <person name="Ohkuma M."/>
        </authorList>
    </citation>
    <scope>NUCLEOTIDE SEQUENCE [LARGE SCALE GENOMIC DNA]</scope>
    <source>
        <strain evidence="2">JCM 19231</strain>
    </source>
</reference>
<dbReference type="AlphaFoldDB" id="A0A0B8NYZ1"/>
<name>A0A0B8NYZ1_9VIBR</name>
<gene>
    <name evidence="1" type="ORF">JCM19231_3438</name>
</gene>